<evidence type="ECO:0000313" key="2">
    <source>
        <dbReference type="EMBL" id="PQV58536.1"/>
    </source>
</evidence>
<protein>
    <submittedName>
        <fullName evidence="2">Uncharacterized protein</fullName>
    </submittedName>
</protein>
<sequence>MQAIQNGYRGMTLVLALASDRILIPLAIVVGLVGGAMIGSEIARIQAPQHDFMR</sequence>
<dbReference type="RefSeq" id="WP_170076082.1">
    <property type="nucleotide sequence ID" value="NZ_PVEP01000001.1"/>
</dbReference>
<dbReference type="EMBL" id="PVEP01000001">
    <property type="protein sequence ID" value="PQV58536.1"/>
    <property type="molecule type" value="Genomic_DNA"/>
</dbReference>
<organism evidence="2 3">
    <name type="scientific">Albidovulum denitrificans</name>
    <dbReference type="NCBI Taxonomy" id="404881"/>
    <lineage>
        <taxon>Bacteria</taxon>
        <taxon>Pseudomonadati</taxon>
        <taxon>Pseudomonadota</taxon>
        <taxon>Alphaproteobacteria</taxon>
        <taxon>Rhodobacterales</taxon>
        <taxon>Paracoccaceae</taxon>
        <taxon>Albidovulum</taxon>
    </lineage>
</organism>
<feature type="transmembrane region" description="Helical" evidence="1">
    <location>
        <begin position="22"/>
        <end position="43"/>
    </location>
</feature>
<accession>A0A2S8SCL6</accession>
<evidence type="ECO:0000256" key="1">
    <source>
        <dbReference type="SAM" id="Phobius"/>
    </source>
</evidence>
<keyword evidence="1" id="KW-0472">Membrane</keyword>
<reference evidence="2 3" key="1">
    <citation type="submission" date="2018-02" db="EMBL/GenBank/DDBJ databases">
        <title>Genomic Encyclopedia of Archaeal and Bacterial Type Strains, Phase II (KMG-II): from individual species to whole genera.</title>
        <authorList>
            <person name="Goeker M."/>
        </authorList>
    </citation>
    <scope>NUCLEOTIDE SEQUENCE [LARGE SCALE GENOMIC DNA]</scope>
    <source>
        <strain evidence="2 3">DSM 18921</strain>
    </source>
</reference>
<comment type="caution">
    <text evidence="2">The sequence shown here is derived from an EMBL/GenBank/DDBJ whole genome shotgun (WGS) entry which is preliminary data.</text>
</comment>
<keyword evidence="1" id="KW-0812">Transmembrane</keyword>
<keyword evidence="3" id="KW-1185">Reference proteome</keyword>
<dbReference type="AlphaFoldDB" id="A0A2S8SCL6"/>
<proteinExistence type="predicted"/>
<evidence type="ECO:0000313" key="3">
    <source>
        <dbReference type="Proteomes" id="UP000238338"/>
    </source>
</evidence>
<keyword evidence="1" id="KW-1133">Transmembrane helix</keyword>
<name>A0A2S8SCL6_9RHOB</name>
<gene>
    <name evidence="2" type="ORF">LX70_00348</name>
</gene>
<dbReference type="Proteomes" id="UP000238338">
    <property type="component" value="Unassembled WGS sequence"/>
</dbReference>